<dbReference type="Pfam" id="PF13306">
    <property type="entry name" value="LRR_5"/>
    <property type="match status" value="1"/>
</dbReference>
<evidence type="ECO:0000256" key="10">
    <source>
        <dbReference type="ARBA" id="ARBA00023136"/>
    </source>
</evidence>
<dbReference type="PROSITE" id="PS51257">
    <property type="entry name" value="PROKAR_LIPOPROTEIN"/>
    <property type="match status" value="1"/>
</dbReference>
<comment type="similarity">
    <text evidence="3">Belongs to the Toll-like receptor family.</text>
</comment>
<evidence type="ECO:0000313" key="16">
    <source>
        <dbReference type="EMBL" id="ABC73693.1"/>
    </source>
</evidence>
<protein>
    <submittedName>
        <fullName evidence="16">Toll receptor</fullName>
    </submittedName>
</protein>
<feature type="chain" id="PRO_5002646579" evidence="14">
    <location>
        <begin position="22"/>
        <end position="1198"/>
    </location>
</feature>
<dbReference type="EMBL" id="DQ350772">
    <property type="protein sequence ID" value="ABC73693.1"/>
    <property type="molecule type" value="mRNA"/>
</dbReference>
<dbReference type="InterPro" id="IPR032675">
    <property type="entry name" value="LRR_dom_sf"/>
</dbReference>
<dbReference type="PRINTS" id="PR01537">
    <property type="entry name" value="INTRLKN1R1F"/>
</dbReference>
<dbReference type="Gene3D" id="3.80.10.10">
    <property type="entry name" value="Ribonuclease Inhibitor"/>
    <property type="match status" value="6"/>
</dbReference>
<dbReference type="SUPFAM" id="SSF52200">
    <property type="entry name" value="Toll/Interleukin receptor TIR domain"/>
    <property type="match status" value="1"/>
</dbReference>
<dbReference type="PANTHER" id="PTHR24365:SF541">
    <property type="entry name" value="PROTEIN TOLL-RELATED"/>
    <property type="match status" value="1"/>
</dbReference>
<keyword evidence="10 13" id="KW-0472">Membrane</keyword>
<feature type="transmembrane region" description="Helical" evidence="13">
    <location>
        <begin position="937"/>
        <end position="958"/>
    </location>
</feature>
<dbReference type="InterPro" id="IPR003591">
    <property type="entry name" value="Leu-rich_rpt_typical-subtyp"/>
</dbReference>
<dbReference type="SMART" id="SM00255">
    <property type="entry name" value="TIR"/>
    <property type="match status" value="1"/>
</dbReference>
<dbReference type="Pfam" id="PF13676">
    <property type="entry name" value="TIR_2"/>
    <property type="match status" value="1"/>
</dbReference>
<feature type="domain" description="TIR" evidence="15">
    <location>
        <begin position="984"/>
        <end position="1119"/>
    </location>
</feature>
<keyword evidence="7 14" id="KW-0732">Signal</keyword>
<evidence type="ECO:0000256" key="2">
    <source>
        <dbReference type="ARBA" id="ARBA00004236"/>
    </source>
</evidence>
<dbReference type="SMART" id="SM00364">
    <property type="entry name" value="LRR_BAC"/>
    <property type="match status" value="4"/>
</dbReference>
<dbReference type="PROSITE" id="PS51450">
    <property type="entry name" value="LRR"/>
    <property type="match status" value="6"/>
</dbReference>
<keyword evidence="12" id="KW-0325">Glycoprotein</keyword>
<keyword evidence="9 13" id="KW-1133">Transmembrane helix</keyword>
<dbReference type="SUPFAM" id="SSF52058">
    <property type="entry name" value="L domain-like"/>
    <property type="match status" value="3"/>
</dbReference>
<proteinExistence type="evidence at transcript level"/>
<dbReference type="GO" id="GO:0007165">
    <property type="term" value="P:signal transduction"/>
    <property type="evidence" value="ECO:0007669"/>
    <property type="project" value="InterPro"/>
</dbReference>
<evidence type="ECO:0000256" key="13">
    <source>
        <dbReference type="SAM" id="Phobius"/>
    </source>
</evidence>
<dbReference type="GO" id="GO:0005886">
    <property type="term" value="C:plasma membrane"/>
    <property type="evidence" value="ECO:0007669"/>
    <property type="project" value="UniProtKB-SubCell"/>
</dbReference>
<dbReference type="InterPro" id="IPR026906">
    <property type="entry name" value="LRR_5"/>
</dbReference>
<name>A2SVB4_AZUFA</name>
<evidence type="ECO:0000259" key="15">
    <source>
        <dbReference type="PROSITE" id="PS50104"/>
    </source>
</evidence>
<dbReference type="PANTHER" id="PTHR24365">
    <property type="entry name" value="TOLL-LIKE RECEPTOR"/>
    <property type="match status" value="1"/>
</dbReference>
<evidence type="ECO:0000256" key="4">
    <source>
        <dbReference type="ARBA" id="ARBA00022475"/>
    </source>
</evidence>
<dbReference type="SMART" id="SM00369">
    <property type="entry name" value="LRR_TYP"/>
    <property type="match status" value="16"/>
</dbReference>
<accession>A2SVB4</accession>
<evidence type="ECO:0000256" key="7">
    <source>
        <dbReference type="ARBA" id="ARBA00022729"/>
    </source>
</evidence>
<evidence type="ECO:0000256" key="11">
    <source>
        <dbReference type="ARBA" id="ARBA00023170"/>
    </source>
</evidence>
<reference evidence="16" key="1">
    <citation type="journal article" date="2007" name="Fish Shellfish Immunol.">
        <title>Molecular cloning and expression of a Toll receptor gene homologue from Zhikong Scallop, Chlamys farreri.</title>
        <authorList>
            <person name="Qiu L."/>
            <person name="Song L."/>
            <person name="Xu W."/>
            <person name="Ni D."/>
            <person name="Yu Y."/>
        </authorList>
    </citation>
    <scope>NUCLEOTIDE SEQUENCE</scope>
</reference>
<evidence type="ECO:0000256" key="9">
    <source>
        <dbReference type="ARBA" id="ARBA00022989"/>
    </source>
</evidence>
<sequence>MTRPTCVVVALLSLLVTSCRCVEYTCPEECTCSHRDSPDLLVDVFCSLPTVHDHSNFAIFRTSVNSTLHLECDPLLHSHLRSRMFQDLHTFSALTFENCKFDHIPKDLFAGMSLLKIINVINANQLTFDPEAFSSVPSLKRLTVVASEVSVVPSLCENKDLVYVNFTNNKIRTIADAGLACENSTLQSLSRIVIPFNEFEYLGNELSPTSPNLWELGISNNRIKMIHRDAFWSLSGLGWLDLSSNRLRRLPPYLLRKQENLQIIALNGNNLGRVPEGFFGYSTKLRVVTLGDCNMDDRIWTELWPLREMTELQLQNNNISKLDRESLLRFEKLFYLDLSGNRIRSISERFFENQLQLEKLKLGKNKIEMIDRHAFEGLTSLLELDLRNNNISQADNESFLPLQSVSQLNISFNFLSEIPCLKTLEHVNLIDFRFNRIDTLELNTFEGLPALKGISLAFNSIRIVPRGVFNKPPSLQILNLAYNDIDVIEDEAFHGASELRWMFLQHNNISDVAWAFSSLYSLLHLDLSHNVIANSVNGEQFPKSLQEINLSNNKITSVADYAFYNFKNLRKVDIRYNMIQTLKLLSISVSPALQGTPPTFYIAGNPFVCDCKLQWLRKKMEGSRPSYGQPIIHDTDVVLCHQGFEAQNKLLYTLESSNMLCDYYEECLMSKCRCCEFQGCVCRFVCPQKCTCFRSLDHSTTNFVKCSRENLTSIPTHIPSVSTQFWLDGNNFSSLTRFGFLGLEFLRILYLNNSDIESIQNGSFVGLKSIEVLNLDGNSLEDVLYGMFYGLENLVELNLENNRISFIDYSVFEHTPNIQRLYLANNQLKFIVDAVLSNPMWHRLTLAGNPWSCDCNFLSTMLYNTNTIVEKIVDRRDLECVADDTDDGNIYGFNSKPNTVVKFVDVDIETMCPNVTLVFKNLSRESLTRVLDRTDNRPLICAIIAIVVVVVALGLAFWHKNIIQVFCFAKFGCRMSHEKSDVNQIYDAFISYSHKDEDFVIRELVPRLEDVDHRFKLCVHYRDFPIGASISETIVRSVECSRRTILIMSDNFLKSEWCQYEFQTAHSHVLQDRTNRLIIILLSDVNVNEMSTDLKLHLQSRTYIKYSDPWFWEKLYYAMPDIKHRVTPIDRILDIRPEVGVGNTSSGLPDDEGYETPISRVSSVHRHTCDFGHETEAIANFNIYEEIHPVEKSEKQMA</sequence>
<keyword evidence="8" id="KW-0677">Repeat</keyword>
<keyword evidence="6 13" id="KW-0812">Transmembrane</keyword>
<evidence type="ECO:0000256" key="6">
    <source>
        <dbReference type="ARBA" id="ARBA00022692"/>
    </source>
</evidence>
<keyword evidence="4" id="KW-1003">Cell membrane</keyword>
<keyword evidence="11 16" id="KW-0675">Receptor</keyword>
<dbReference type="AlphaFoldDB" id="A2SVB4"/>
<evidence type="ECO:0000256" key="5">
    <source>
        <dbReference type="ARBA" id="ARBA00022614"/>
    </source>
</evidence>
<keyword evidence="5" id="KW-0433">Leucine-rich repeat</keyword>
<dbReference type="PROSITE" id="PS50104">
    <property type="entry name" value="TIR"/>
    <property type="match status" value="1"/>
</dbReference>
<evidence type="ECO:0000256" key="14">
    <source>
        <dbReference type="SAM" id="SignalP"/>
    </source>
</evidence>
<dbReference type="Gene3D" id="3.40.50.10140">
    <property type="entry name" value="Toll/interleukin-1 receptor homology (TIR) domain"/>
    <property type="match status" value="1"/>
</dbReference>
<organism evidence="16">
    <name type="scientific">Azumapecten farreri</name>
    <name type="common">Farrer's scallop</name>
    <name type="synonym">Chlamys farreri</name>
    <dbReference type="NCBI Taxonomy" id="106299"/>
    <lineage>
        <taxon>Eukaryota</taxon>
        <taxon>Metazoa</taxon>
        <taxon>Spiralia</taxon>
        <taxon>Lophotrochozoa</taxon>
        <taxon>Mollusca</taxon>
        <taxon>Bivalvia</taxon>
        <taxon>Autobranchia</taxon>
        <taxon>Pteriomorphia</taxon>
        <taxon>Pectinida</taxon>
        <taxon>Pectinoidea</taxon>
        <taxon>Pectinidae</taxon>
        <taxon>Azumapecten</taxon>
    </lineage>
</organism>
<dbReference type="FunFam" id="3.80.10.10:FF:001438">
    <property type="entry name" value="Uncharacterized protein"/>
    <property type="match status" value="1"/>
</dbReference>
<evidence type="ECO:0000256" key="3">
    <source>
        <dbReference type="ARBA" id="ARBA00009634"/>
    </source>
</evidence>
<dbReference type="Pfam" id="PF13855">
    <property type="entry name" value="LRR_8"/>
    <property type="match status" value="6"/>
</dbReference>
<dbReference type="GO" id="GO:0038023">
    <property type="term" value="F:signaling receptor activity"/>
    <property type="evidence" value="ECO:0007669"/>
    <property type="project" value="TreeGrafter"/>
</dbReference>
<dbReference type="FunFam" id="3.80.10.10:FF:001164">
    <property type="entry name" value="GH01279p"/>
    <property type="match status" value="1"/>
</dbReference>
<dbReference type="InterPro" id="IPR035897">
    <property type="entry name" value="Toll_tir_struct_dom_sf"/>
</dbReference>
<evidence type="ECO:0000256" key="1">
    <source>
        <dbReference type="ARBA" id="ARBA00004167"/>
    </source>
</evidence>
<evidence type="ECO:0000256" key="8">
    <source>
        <dbReference type="ARBA" id="ARBA00022737"/>
    </source>
</evidence>
<dbReference type="InterPro" id="IPR000157">
    <property type="entry name" value="TIR_dom"/>
</dbReference>
<dbReference type="FunFam" id="3.40.50.10140:FF:000021">
    <property type="entry name" value="Toll receptor 13"/>
    <property type="match status" value="1"/>
</dbReference>
<feature type="signal peptide" evidence="14">
    <location>
        <begin position="1"/>
        <end position="21"/>
    </location>
</feature>
<evidence type="ECO:0000256" key="12">
    <source>
        <dbReference type="ARBA" id="ARBA00023180"/>
    </source>
</evidence>
<comment type="subcellular location">
    <subcellularLocation>
        <location evidence="2">Cell membrane</location>
    </subcellularLocation>
    <subcellularLocation>
        <location evidence="1">Membrane</location>
        <topology evidence="1">Single-pass membrane protein</topology>
    </subcellularLocation>
</comment>
<dbReference type="InterPro" id="IPR001611">
    <property type="entry name" value="Leu-rich_rpt"/>
</dbReference>